<dbReference type="Pfam" id="PF01408">
    <property type="entry name" value="GFO_IDH_MocA"/>
    <property type="match status" value="1"/>
</dbReference>
<name>F8FIZ0_PAEMK</name>
<sequence length="320" mass="35577">MSSQVKWGVLGYARIAKTSVIPGILQSDNAQLYAIASGSEEKRQEVRDTYEGTRVYESYGQLLDDPEVQAVYIPLPNSMHKEWAIEAMNRGKHVLCEKPIALNSEECEEMIVASEKNGVYLMEAFMYRYTDRVRKLREVVESGEIGEIRYIHSAFRFLLNRPNTIKVQPELGGGSLYDVGCYPVNFIGMITGETPESCVSQSVKEHGVDVLFSAVLKYPSGIVASINSGFNAFGQMNSEIVGTKGRIEIPDTFLGTAGRIAVVTDDGRREIEVAESDRYTLEVADFSAAVLEGRAPLFSLEETRRNMQVLDMLLASMKSE</sequence>
<dbReference type="InterPro" id="IPR000683">
    <property type="entry name" value="Gfo/Idh/MocA-like_OxRdtase_N"/>
</dbReference>
<feature type="domain" description="Gfo/Idh/MocA-like oxidoreductase N-terminal" evidence="3">
    <location>
        <begin position="6"/>
        <end position="124"/>
    </location>
</feature>
<dbReference type="PANTHER" id="PTHR22604:SF105">
    <property type="entry name" value="TRANS-1,2-DIHYDROBENZENE-1,2-DIOL DEHYDROGENASE"/>
    <property type="match status" value="1"/>
</dbReference>
<dbReference type="HOGENOM" id="CLU_023194_5_0_9"/>
<dbReference type="InterPro" id="IPR055170">
    <property type="entry name" value="GFO_IDH_MocA-like_dom"/>
</dbReference>
<evidence type="ECO:0000256" key="2">
    <source>
        <dbReference type="ARBA" id="ARBA00023002"/>
    </source>
</evidence>
<evidence type="ECO:0000313" key="5">
    <source>
        <dbReference type="EMBL" id="AEI46368.1"/>
    </source>
</evidence>
<organism evidence="5 6">
    <name type="scientific">Paenibacillus mucilaginosus (strain KNP414)</name>
    <dbReference type="NCBI Taxonomy" id="1036673"/>
    <lineage>
        <taxon>Bacteria</taxon>
        <taxon>Bacillati</taxon>
        <taxon>Bacillota</taxon>
        <taxon>Bacilli</taxon>
        <taxon>Bacillales</taxon>
        <taxon>Paenibacillaceae</taxon>
        <taxon>Paenibacillus</taxon>
    </lineage>
</organism>
<dbReference type="KEGG" id="pms:KNP414_07883"/>
<evidence type="ECO:0000256" key="1">
    <source>
        <dbReference type="ARBA" id="ARBA00010928"/>
    </source>
</evidence>
<gene>
    <name evidence="5" type="ordered locus">KNP414_07883</name>
</gene>
<dbReference type="SUPFAM" id="SSF51735">
    <property type="entry name" value="NAD(P)-binding Rossmann-fold domains"/>
    <property type="match status" value="1"/>
</dbReference>
<accession>F8FIZ0</accession>
<dbReference type="Proteomes" id="UP000006620">
    <property type="component" value="Chromosome"/>
</dbReference>
<dbReference type="SUPFAM" id="SSF55347">
    <property type="entry name" value="Glyceraldehyde-3-phosphate dehydrogenase-like, C-terminal domain"/>
    <property type="match status" value="1"/>
</dbReference>
<dbReference type="InterPro" id="IPR050984">
    <property type="entry name" value="Gfo/Idh/MocA_domain"/>
</dbReference>
<proteinExistence type="inferred from homology"/>
<protein>
    <submittedName>
        <fullName evidence="5">Oxidoreductase, Gfo/Idh/MocA family</fullName>
    </submittedName>
</protein>
<dbReference type="Pfam" id="PF22725">
    <property type="entry name" value="GFO_IDH_MocA_C3"/>
    <property type="match status" value="1"/>
</dbReference>
<dbReference type="RefSeq" id="WP_013921515.1">
    <property type="nucleotide sequence ID" value="NC_015690.1"/>
</dbReference>
<evidence type="ECO:0000259" key="4">
    <source>
        <dbReference type="Pfam" id="PF22725"/>
    </source>
</evidence>
<feature type="domain" description="GFO/IDH/MocA-like oxidoreductase" evidence="4">
    <location>
        <begin position="133"/>
        <end position="248"/>
    </location>
</feature>
<dbReference type="EMBL" id="CP002869">
    <property type="protein sequence ID" value="AEI46368.1"/>
    <property type="molecule type" value="Genomic_DNA"/>
</dbReference>
<keyword evidence="2" id="KW-0560">Oxidoreductase</keyword>
<dbReference type="Gene3D" id="3.40.50.720">
    <property type="entry name" value="NAD(P)-binding Rossmann-like Domain"/>
    <property type="match status" value="1"/>
</dbReference>
<evidence type="ECO:0000259" key="3">
    <source>
        <dbReference type="Pfam" id="PF01408"/>
    </source>
</evidence>
<dbReference type="InterPro" id="IPR036291">
    <property type="entry name" value="NAD(P)-bd_dom_sf"/>
</dbReference>
<dbReference type="PANTHER" id="PTHR22604">
    <property type="entry name" value="OXIDOREDUCTASES"/>
    <property type="match status" value="1"/>
</dbReference>
<comment type="similarity">
    <text evidence="1">Belongs to the Gfo/Idh/MocA family.</text>
</comment>
<dbReference type="AlphaFoldDB" id="F8FIZ0"/>
<dbReference type="PATRIC" id="fig|1036673.3.peg.7355"/>
<dbReference type="GO" id="GO:0000166">
    <property type="term" value="F:nucleotide binding"/>
    <property type="evidence" value="ECO:0007669"/>
    <property type="project" value="InterPro"/>
</dbReference>
<evidence type="ECO:0000313" key="6">
    <source>
        <dbReference type="Proteomes" id="UP000006620"/>
    </source>
</evidence>
<reference evidence="5 6" key="2">
    <citation type="journal article" date="2013" name="Genome Announc.">
        <title>Genome Sequence of Growth-Improving Paenibacillus mucilaginosus Strain KNP414.</title>
        <authorList>
            <person name="Lu J.J."/>
            <person name="Wang J.F."/>
            <person name="Hu X.F."/>
        </authorList>
    </citation>
    <scope>NUCLEOTIDE SEQUENCE [LARGE SCALE GENOMIC DNA]</scope>
    <source>
        <strain evidence="5 6">KNP414</strain>
    </source>
</reference>
<dbReference type="Gene3D" id="3.30.360.10">
    <property type="entry name" value="Dihydrodipicolinate Reductase, domain 2"/>
    <property type="match status" value="1"/>
</dbReference>
<reference evidence="6" key="1">
    <citation type="submission" date="2011-06" db="EMBL/GenBank/DDBJ databases">
        <title>Complete genome sequence of Paenibacillus mucilaginosus KNP414.</title>
        <authorList>
            <person name="Wang J."/>
            <person name="Hu S."/>
            <person name="Hu X."/>
            <person name="Zhang B."/>
            <person name="Dong D."/>
            <person name="Zhang S."/>
            <person name="Zhao K."/>
            <person name="Wu D."/>
        </authorList>
    </citation>
    <scope>NUCLEOTIDE SEQUENCE [LARGE SCALE GENOMIC DNA]</scope>
    <source>
        <strain evidence="6">KNP414</strain>
    </source>
</reference>
<dbReference type="GO" id="GO:0016491">
    <property type="term" value="F:oxidoreductase activity"/>
    <property type="evidence" value="ECO:0007669"/>
    <property type="project" value="UniProtKB-KW"/>
</dbReference>